<name>A0ABP0HLR1_9DINO</name>
<accession>A0ABP0HLR1</accession>
<comment type="caution">
    <text evidence="2">The sequence shown here is derived from an EMBL/GenBank/DDBJ whole genome shotgun (WGS) entry which is preliminary data.</text>
</comment>
<evidence type="ECO:0000256" key="1">
    <source>
        <dbReference type="SAM" id="MobiDB-lite"/>
    </source>
</evidence>
<feature type="region of interest" description="Disordered" evidence="1">
    <location>
        <begin position="79"/>
        <end position="111"/>
    </location>
</feature>
<sequence length="242" mass="26496">MAVEVKQLTSISWKGTSVVVPEEPVLENDEGNTFLKLRPSHHVITKLICPDSKKKNLSLSSGSKMNALLSLVHSETLDKKSEENSKQEGAADLFQQDGPRPKKKQKKAAVEAPSHSVVVTLPNGGSLSVMWPPSKHADVCILLEDSNLERSIEDVLTGAWQVTDVMVNGAIILKKVDQELFIWYTADGPMWYISNVYVEDGKSWQNLGVLGRIADVDKSPSGDIFIPHNSTTPAQWVLAGAI</sequence>
<organism evidence="2 3">
    <name type="scientific">Durusdinium trenchii</name>
    <dbReference type="NCBI Taxonomy" id="1381693"/>
    <lineage>
        <taxon>Eukaryota</taxon>
        <taxon>Sar</taxon>
        <taxon>Alveolata</taxon>
        <taxon>Dinophyceae</taxon>
        <taxon>Suessiales</taxon>
        <taxon>Symbiodiniaceae</taxon>
        <taxon>Durusdinium</taxon>
    </lineage>
</organism>
<dbReference type="Proteomes" id="UP001642484">
    <property type="component" value="Unassembled WGS sequence"/>
</dbReference>
<proteinExistence type="predicted"/>
<keyword evidence="3" id="KW-1185">Reference proteome</keyword>
<evidence type="ECO:0000313" key="2">
    <source>
        <dbReference type="EMBL" id="CAK8990094.1"/>
    </source>
</evidence>
<reference evidence="2 3" key="1">
    <citation type="submission" date="2024-02" db="EMBL/GenBank/DDBJ databases">
        <authorList>
            <person name="Chen Y."/>
            <person name="Shah S."/>
            <person name="Dougan E. K."/>
            <person name="Thang M."/>
            <person name="Chan C."/>
        </authorList>
    </citation>
    <scope>NUCLEOTIDE SEQUENCE [LARGE SCALE GENOMIC DNA]</scope>
</reference>
<protein>
    <submittedName>
        <fullName evidence="2">Uncharacterized protein</fullName>
    </submittedName>
</protein>
<gene>
    <name evidence="2" type="ORF">CCMP2556_LOCUS1918</name>
</gene>
<dbReference type="EMBL" id="CAXAMN010000676">
    <property type="protein sequence ID" value="CAK8990094.1"/>
    <property type="molecule type" value="Genomic_DNA"/>
</dbReference>
<evidence type="ECO:0000313" key="3">
    <source>
        <dbReference type="Proteomes" id="UP001642484"/>
    </source>
</evidence>